<evidence type="ECO:0000259" key="4">
    <source>
        <dbReference type="Pfam" id="PF23247"/>
    </source>
</evidence>
<dbReference type="SUPFAM" id="SSF52540">
    <property type="entry name" value="P-loop containing nucleoside triphosphate hydrolases"/>
    <property type="match status" value="1"/>
</dbReference>
<proteinExistence type="inferred from homology"/>
<comment type="caution">
    <text evidence="5">The sequence shown here is derived from an EMBL/GenBank/DDBJ whole genome shotgun (WGS) entry which is preliminary data.</text>
</comment>
<dbReference type="InterPro" id="IPR027417">
    <property type="entry name" value="P-loop_NTPase"/>
</dbReference>
<evidence type="ECO:0000256" key="2">
    <source>
        <dbReference type="ARBA" id="ARBA00022821"/>
    </source>
</evidence>
<dbReference type="Pfam" id="PF00931">
    <property type="entry name" value="NB-ARC"/>
    <property type="match status" value="1"/>
</dbReference>
<evidence type="ECO:0000256" key="1">
    <source>
        <dbReference type="ARBA" id="ARBA00008894"/>
    </source>
</evidence>
<organism evidence="5 6">
    <name type="scientific">Vitis vinifera</name>
    <name type="common">Grape</name>
    <dbReference type="NCBI Taxonomy" id="29760"/>
    <lineage>
        <taxon>Eukaryota</taxon>
        <taxon>Viridiplantae</taxon>
        <taxon>Streptophyta</taxon>
        <taxon>Embryophyta</taxon>
        <taxon>Tracheophyta</taxon>
        <taxon>Spermatophyta</taxon>
        <taxon>Magnoliopsida</taxon>
        <taxon>eudicotyledons</taxon>
        <taxon>Gunneridae</taxon>
        <taxon>Pentapetalae</taxon>
        <taxon>rosids</taxon>
        <taxon>Vitales</taxon>
        <taxon>Vitaceae</taxon>
        <taxon>Viteae</taxon>
        <taxon>Vitis</taxon>
    </lineage>
</organism>
<dbReference type="InterPro" id="IPR032675">
    <property type="entry name" value="LRR_dom_sf"/>
</dbReference>
<sequence length="812" mass="92786">MALEAAAGAAVETTVTEVYRDGRSLLIWSGRKFGYRKNLKRNHEDLMQKARELWELRNGIREGISQNRIRPDTTEWMANVEMNESEVIELDTKYNDRKNHPWKLFRFGKGASLSKDMAEKYKQVLSLWEEGKRKRGVLDAELPKRVVGIRPAKIEYKPPLHKHVEAAVHFLEDPEIKRIGIWGTLGTGKTTIIENLNTHDNINKMFDIVIWVTVPKEWSEVGLQQKIMRRLNLNMGSPTDIEKNTLIIFEELKKEKCLILLDEVCHPIELKNVIGIHGIQDCKVVLASRDLGICREMDVDETINVKPLSSDEVFNMFKEKVGEFINSIPRVVQVGQLVVRECGGLPLLIDKFAKTFKKMGGMFSIGGMHREVCKIRRIKKEWMQYLNVSSFAIIISVKMNKVIREMALKVSLQRKDSKFLAKPCEGLHELPNPEEWKQASRISLMDNELHGLPETPDCRDLLTLLLQRNENLIAIPELYLNSCINLVGLPTDIDALERLEGSHTQNQSGYVSSFVSLEEFSIDIDSSLQWWAGNGNIITEEVATLKKLTSLQFCFPTVQCLEIFIRNSSAWKDFFNRTSPAREDLSFTFQFAVGYHSLTCFQILESFDDPSYNCLKFIDGKGTDHILKVLAKTHAFGLVKHKGVSRLSDFGIENMNDLFICSIEECNEIETIIDGTGITQSVLKCLRHLHIKNVLKLKSIWQGPVHAGSLTRLRTLTLVKCPRLENIFSNGIIQQLSKLEDLRVEECDEIQEIIMESENNGLESNQLPRLKTLTLLNLKTLTSIWGGDPLEWRSLQVIEISVSRVEEIAFQQ</sequence>
<dbReference type="GO" id="GO:0043531">
    <property type="term" value="F:ADP binding"/>
    <property type="evidence" value="ECO:0007669"/>
    <property type="project" value="InterPro"/>
</dbReference>
<dbReference type="Pfam" id="PF23247">
    <property type="entry name" value="LRR_RPS2"/>
    <property type="match status" value="1"/>
</dbReference>
<feature type="domain" description="NB-ARC" evidence="3">
    <location>
        <begin position="162"/>
        <end position="322"/>
    </location>
</feature>
<gene>
    <name evidence="5" type="primary">VvCHDp001119_6</name>
    <name evidence="5" type="ORF">CK203_059923</name>
</gene>
<accession>A0A438GNU2</accession>
<evidence type="ECO:0000313" key="5">
    <source>
        <dbReference type="EMBL" id="RVW73885.1"/>
    </source>
</evidence>
<dbReference type="InterPro" id="IPR002182">
    <property type="entry name" value="NB-ARC"/>
</dbReference>
<reference evidence="5 6" key="1">
    <citation type="journal article" date="2018" name="PLoS Genet.">
        <title>Population sequencing reveals clonal diversity and ancestral inbreeding in the grapevine cultivar Chardonnay.</title>
        <authorList>
            <person name="Roach M.J."/>
            <person name="Johnson D.L."/>
            <person name="Bohlmann J."/>
            <person name="van Vuuren H.J."/>
            <person name="Jones S.J."/>
            <person name="Pretorius I.S."/>
            <person name="Schmidt S.A."/>
            <person name="Borneman A.R."/>
        </authorList>
    </citation>
    <scope>NUCLEOTIDE SEQUENCE [LARGE SCALE GENOMIC DNA]</scope>
    <source>
        <strain evidence="6">cv. Chardonnay</strain>
        <tissue evidence="5">Leaf</tissue>
    </source>
</reference>
<name>A0A438GNU2_VITVI</name>
<dbReference type="Gene3D" id="3.80.10.10">
    <property type="entry name" value="Ribonuclease Inhibitor"/>
    <property type="match status" value="1"/>
</dbReference>
<dbReference type="Gene3D" id="3.40.50.300">
    <property type="entry name" value="P-loop containing nucleotide triphosphate hydrolases"/>
    <property type="match status" value="1"/>
</dbReference>
<keyword evidence="2" id="KW-0611">Plant defense</keyword>
<dbReference type="PANTHER" id="PTHR33463">
    <property type="entry name" value="NB-ARC DOMAIN-CONTAINING PROTEIN-RELATED"/>
    <property type="match status" value="1"/>
</dbReference>
<dbReference type="SUPFAM" id="SSF52058">
    <property type="entry name" value="L domain-like"/>
    <property type="match status" value="1"/>
</dbReference>
<feature type="domain" description="Disease resistance protein At4g27190-like leucine-rich repeats" evidence="4">
    <location>
        <begin position="655"/>
        <end position="748"/>
    </location>
</feature>
<dbReference type="PANTHER" id="PTHR33463:SF209">
    <property type="entry name" value="DISEASE RESISTANCE PROTEIN RPS2-LIKE"/>
    <property type="match status" value="1"/>
</dbReference>
<protein>
    <submittedName>
        <fullName evidence="5">Putative disease resistance protein</fullName>
    </submittedName>
</protein>
<evidence type="ECO:0000313" key="6">
    <source>
        <dbReference type="Proteomes" id="UP000288805"/>
    </source>
</evidence>
<comment type="similarity">
    <text evidence="1">Belongs to the disease resistance NB-LRR family.</text>
</comment>
<dbReference type="EMBL" id="QGNW01000381">
    <property type="protein sequence ID" value="RVW73885.1"/>
    <property type="molecule type" value="Genomic_DNA"/>
</dbReference>
<dbReference type="PRINTS" id="PR00364">
    <property type="entry name" value="DISEASERSIST"/>
</dbReference>
<dbReference type="InterPro" id="IPR050905">
    <property type="entry name" value="Plant_NBS-LRR"/>
</dbReference>
<evidence type="ECO:0000259" key="3">
    <source>
        <dbReference type="Pfam" id="PF00931"/>
    </source>
</evidence>
<dbReference type="AlphaFoldDB" id="A0A438GNU2"/>
<dbReference type="Proteomes" id="UP000288805">
    <property type="component" value="Unassembled WGS sequence"/>
</dbReference>
<dbReference type="InterPro" id="IPR057135">
    <property type="entry name" value="At4g27190-like_LRR"/>
</dbReference>